<dbReference type="AlphaFoldDB" id="A0AAW3MNG4"/>
<name>A0AAW3MNG4_9BURK</name>
<evidence type="ECO:0000256" key="1">
    <source>
        <dbReference type="SAM" id="SignalP"/>
    </source>
</evidence>
<dbReference type="EMBL" id="LPBJ01000095">
    <property type="protein sequence ID" value="KVP89344.1"/>
    <property type="molecule type" value="Genomic_DNA"/>
</dbReference>
<accession>A0AAW3MNG4</accession>
<dbReference type="RefSeq" id="WP_059807826.1">
    <property type="nucleotide sequence ID" value="NZ_LOYM01000124.1"/>
</dbReference>
<feature type="chain" id="PRO_5043666092" evidence="1">
    <location>
        <begin position="25"/>
        <end position="180"/>
    </location>
</feature>
<protein>
    <submittedName>
        <fullName evidence="2">Uncharacterized protein</fullName>
    </submittedName>
</protein>
<gene>
    <name evidence="2" type="ORF">WJ96_20320</name>
</gene>
<sequence>MRAIMLPIVASIALVAVPSLSPLAAEPSANVGLYWYDGSIKVPIYKQPDLYSPTRNQTTPAGDKLVAEAVGLPPIYRSANRRANDDPAARDVYSTAADGRSSRLMVQGPGVMVELKEGKASQIQTWLANRGLRARSLGSDTLLAIEGVTGEPAIRLANALYESGLVEAAQPNWIIQVRKR</sequence>
<keyword evidence="1" id="KW-0732">Signal</keyword>
<proteinExistence type="predicted"/>
<evidence type="ECO:0000313" key="3">
    <source>
        <dbReference type="Proteomes" id="UP000056453"/>
    </source>
</evidence>
<keyword evidence="3" id="KW-1185">Reference proteome</keyword>
<dbReference type="Proteomes" id="UP000056453">
    <property type="component" value="Unassembled WGS sequence"/>
</dbReference>
<feature type="signal peptide" evidence="1">
    <location>
        <begin position="1"/>
        <end position="24"/>
    </location>
</feature>
<organism evidence="2 3">
    <name type="scientific">Burkholderia ubonensis</name>
    <dbReference type="NCBI Taxonomy" id="101571"/>
    <lineage>
        <taxon>Bacteria</taxon>
        <taxon>Pseudomonadati</taxon>
        <taxon>Pseudomonadota</taxon>
        <taxon>Betaproteobacteria</taxon>
        <taxon>Burkholderiales</taxon>
        <taxon>Burkholderiaceae</taxon>
        <taxon>Burkholderia</taxon>
        <taxon>Burkholderia cepacia complex</taxon>
    </lineage>
</organism>
<evidence type="ECO:0000313" key="2">
    <source>
        <dbReference type="EMBL" id="KVP89344.1"/>
    </source>
</evidence>
<comment type="caution">
    <text evidence="2">The sequence shown here is derived from an EMBL/GenBank/DDBJ whole genome shotgun (WGS) entry which is preliminary data.</text>
</comment>
<reference evidence="2 3" key="1">
    <citation type="submission" date="2015-11" db="EMBL/GenBank/DDBJ databases">
        <title>Expanding the genomic diversity of Burkholderia species for the development of highly accurate diagnostics.</title>
        <authorList>
            <person name="Sahl J."/>
            <person name="Keim P."/>
            <person name="Wagner D."/>
        </authorList>
    </citation>
    <scope>NUCLEOTIDE SEQUENCE [LARGE SCALE GENOMIC DNA]</scope>
    <source>
        <strain evidence="2 3">MSMB1808WGS</strain>
    </source>
</reference>